<comment type="subcellular location">
    <subcellularLocation>
        <location evidence="5">Secreted</location>
    </subcellularLocation>
    <subcellularLocation>
        <location evidence="5">Bacterial flagellum</location>
    </subcellularLocation>
</comment>
<evidence type="ECO:0000313" key="9">
    <source>
        <dbReference type="Proteomes" id="UP000264006"/>
    </source>
</evidence>
<dbReference type="InterPro" id="IPR040026">
    <property type="entry name" value="FliD"/>
</dbReference>
<comment type="similarity">
    <text evidence="1 5">Belongs to the FliD family.</text>
</comment>
<sequence>MATFGIDGLASGLDTTGIINQLIQLERQPQVRLEQRISNNDAAIASLQKFSSAFDNIETLSKALSGSAKNFVPVQASTSTDSVVATASPGAEQGSFTFTVDQLAATHRLVSGGTTAASTDVVATPDSTVRITVDGTDYDVDTGDGTLSSLIANINDPAQPWSALPVTAQAVNTGSGFKLQLTSGSSGADGTFTIDTTNLDATFAAGMPVLTQGRDAQVTIGDGPGAYAVTSGTNTFNDVISGVSFTVTESSSTPITLSIDADPDALVDQVSELVDAINSLITGMDQALDSGLEGTQGSLSNDPTMRSLRTQLLNAVTYSVGNTHFQSAGLIGIESTRDGKLEFDETAFREALADRPDDVVAMFRSDDDANPGLAQRLESLASQATTLNTGLFATAIEARESTNRTMEDQIAAIDIRVELRRTALQRQFSALEVALSSMQAQGDWLTSQLPQLQANSAK</sequence>
<dbReference type="Pfam" id="PF07195">
    <property type="entry name" value="FliD_C"/>
    <property type="match status" value="1"/>
</dbReference>
<feature type="domain" description="Flagellar hook-associated protein 2 C-terminal" evidence="7">
    <location>
        <begin position="213"/>
        <end position="440"/>
    </location>
</feature>
<keyword evidence="8" id="KW-0966">Cell projection</keyword>
<dbReference type="PANTHER" id="PTHR30288:SF0">
    <property type="entry name" value="FLAGELLAR HOOK-ASSOCIATED PROTEIN 2"/>
    <property type="match status" value="1"/>
</dbReference>
<evidence type="ECO:0000259" key="7">
    <source>
        <dbReference type="Pfam" id="PF07195"/>
    </source>
</evidence>
<dbReference type="KEGG" id="euz:DVS28_a1183"/>
<evidence type="ECO:0000256" key="5">
    <source>
        <dbReference type="RuleBase" id="RU362066"/>
    </source>
</evidence>
<dbReference type="AlphaFoldDB" id="A0A346XUI6"/>
<evidence type="ECO:0000256" key="4">
    <source>
        <dbReference type="ARBA" id="ARBA00023143"/>
    </source>
</evidence>
<dbReference type="PANTHER" id="PTHR30288">
    <property type="entry name" value="FLAGELLAR CAP/ASSEMBLY PROTEIN FLID"/>
    <property type="match status" value="1"/>
</dbReference>
<keyword evidence="4 5" id="KW-0975">Bacterial flagellum</keyword>
<keyword evidence="3" id="KW-0175">Coiled coil</keyword>
<dbReference type="GO" id="GO:0009424">
    <property type="term" value="C:bacterial-type flagellum hook"/>
    <property type="evidence" value="ECO:0007669"/>
    <property type="project" value="UniProtKB-UniRule"/>
</dbReference>
<protein>
    <recommendedName>
        <fullName evidence="5">Flagellar hook-associated protein 2</fullName>
        <shortName evidence="5">HAP2</shortName>
    </recommendedName>
    <alternativeName>
        <fullName evidence="5">Flagellar cap protein</fullName>
    </alternativeName>
</protein>
<reference evidence="8 9" key="1">
    <citation type="submission" date="2018-09" db="EMBL/GenBank/DDBJ databases">
        <title>Complete genome sequence of Euzebya sp. DY32-46 isolated from seawater of Pacific Ocean.</title>
        <authorList>
            <person name="Xu L."/>
            <person name="Wu Y.-H."/>
            <person name="Xu X.-W."/>
        </authorList>
    </citation>
    <scope>NUCLEOTIDE SEQUENCE [LARGE SCALE GENOMIC DNA]</scope>
    <source>
        <strain evidence="8 9">DY32-46</strain>
    </source>
</reference>
<evidence type="ECO:0000259" key="6">
    <source>
        <dbReference type="Pfam" id="PF02465"/>
    </source>
</evidence>
<feature type="domain" description="Flagellar hook-associated protein 2 N-terminal" evidence="6">
    <location>
        <begin position="11"/>
        <end position="107"/>
    </location>
</feature>
<organism evidence="8 9">
    <name type="scientific">Euzebya pacifica</name>
    <dbReference type="NCBI Taxonomy" id="1608957"/>
    <lineage>
        <taxon>Bacteria</taxon>
        <taxon>Bacillati</taxon>
        <taxon>Actinomycetota</taxon>
        <taxon>Nitriliruptoria</taxon>
        <taxon>Euzebyales</taxon>
    </lineage>
</organism>
<comment type="subunit">
    <text evidence="2 5">Homopentamer.</text>
</comment>
<dbReference type="GO" id="GO:0071973">
    <property type="term" value="P:bacterial-type flagellum-dependent cell motility"/>
    <property type="evidence" value="ECO:0007669"/>
    <property type="project" value="TreeGrafter"/>
</dbReference>
<keyword evidence="5" id="KW-0964">Secreted</keyword>
<evidence type="ECO:0000256" key="3">
    <source>
        <dbReference type="ARBA" id="ARBA00023054"/>
    </source>
</evidence>
<dbReference type="InterPro" id="IPR003481">
    <property type="entry name" value="FliD_N"/>
</dbReference>
<evidence type="ECO:0000256" key="1">
    <source>
        <dbReference type="ARBA" id="ARBA00009764"/>
    </source>
</evidence>
<proteinExistence type="inferred from homology"/>
<gene>
    <name evidence="8" type="ORF">DVS28_a1183</name>
</gene>
<dbReference type="Proteomes" id="UP000264006">
    <property type="component" value="Chromosome"/>
</dbReference>
<name>A0A346XUI6_9ACTN</name>
<dbReference type="GO" id="GO:0009421">
    <property type="term" value="C:bacterial-type flagellum filament cap"/>
    <property type="evidence" value="ECO:0007669"/>
    <property type="project" value="InterPro"/>
</dbReference>
<dbReference type="OrthoDB" id="5241527at2"/>
<comment type="function">
    <text evidence="5">Required for morphogenesis and for the elongation of the flagellar filament by facilitating polymerization of the flagellin monomers at the tip of growing filament. Forms a capping structure, which prevents flagellin subunits (transported through the central channel of the flagellum) from leaking out without polymerization at the distal end.</text>
</comment>
<dbReference type="GO" id="GO:0005576">
    <property type="term" value="C:extracellular region"/>
    <property type="evidence" value="ECO:0007669"/>
    <property type="project" value="UniProtKB-SubCell"/>
</dbReference>
<keyword evidence="9" id="KW-1185">Reference proteome</keyword>
<evidence type="ECO:0000256" key="2">
    <source>
        <dbReference type="ARBA" id="ARBA00011255"/>
    </source>
</evidence>
<dbReference type="RefSeq" id="WP_114590617.1">
    <property type="nucleotide sequence ID" value="NZ_CP031165.1"/>
</dbReference>
<accession>A0A346XUI6</accession>
<dbReference type="InterPro" id="IPR010809">
    <property type="entry name" value="FliD_C"/>
</dbReference>
<dbReference type="GO" id="GO:0007155">
    <property type="term" value="P:cell adhesion"/>
    <property type="evidence" value="ECO:0007669"/>
    <property type="project" value="InterPro"/>
</dbReference>
<dbReference type="Pfam" id="PF02465">
    <property type="entry name" value="FliD_N"/>
    <property type="match status" value="1"/>
</dbReference>
<keyword evidence="8" id="KW-0282">Flagellum</keyword>
<evidence type="ECO:0000313" key="8">
    <source>
        <dbReference type="EMBL" id="AXV05883.1"/>
    </source>
</evidence>
<dbReference type="EMBL" id="CP031165">
    <property type="protein sequence ID" value="AXV05883.1"/>
    <property type="molecule type" value="Genomic_DNA"/>
</dbReference>
<keyword evidence="8" id="KW-0969">Cilium</keyword>